<dbReference type="InterPro" id="IPR046522">
    <property type="entry name" value="DUF6699"/>
</dbReference>
<comment type="caution">
    <text evidence="2">The sequence shown here is derived from an EMBL/GenBank/DDBJ whole genome shotgun (WGS) entry which is preliminary data.</text>
</comment>
<dbReference type="Pfam" id="PF20415">
    <property type="entry name" value="DUF6699"/>
    <property type="match status" value="1"/>
</dbReference>
<reference evidence="2" key="1">
    <citation type="submission" date="2023-03" db="EMBL/GenBank/DDBJ databases">
        <title>Massive genome expansion in bonnet fungi (Mycena s.s.) driven by repeated elements and novel gene families across ecological guilds.</title>
        <authorList>
            <consortium name="Lawrence Berkeley National Laboratory"/>
            <person name="Harder C.B."/>
            <person name="Miyauchi S."/>
            <person name="Viragh M."/>
            <person name="Kuo A."/>
            <person name="Thoen E."/>
            <person name="Andreopoulos B."/>
            <person name="Lu D."/>
            <person name="Skrede I."/>
            <person name="Drula E."/>
            <person name="Henrissat B."/>
            <person name="Morin E."/>
            <person name="Kohler A."/>
            <person name="Barry K."/>
            <person name="LaButti K."/>
            <person name="Morin E."/>
            <person name="Salamov A."/>
            <person name="Lipzen A."/>
            <person name="Mereny Z."/>
            <person name="Hegedus B."/>
            <person name="Baldrian P."/>
            <person name="Stursova M."/>
            <person name="Weitz H."/>
            <person name="Taylor A."/>
            <person name="Grigoriev I.V."/>
            <person name="Nagy L.G."/>
            <person name="Martin F."/>
            <person name="Kauserud H."/>
        </authorList>
    </citation>
    <scope>NUCLEOTIDE SEQUENCE</scope>
    <source>
        <strain evidence="2">CBHHK173m</strain>
    </source>
</reference>
<evidence type="ECO:0000313" key="2">
    <source>
        <dbReference type="EMBL" id="KAJ7078714.1"/>
    </source>
</evidence>
<protein>
    <recommendedName>
        <fullName evidence="1">DUF6699 domain-containing protein</fullName>
    </recommendedName>
</protein>
<dbReference type="AlphaFoldDB" id="A0AAD6TVC7"/>
<sequence>MSRISDSTTVAVLNQVLTPGHIPPYLALDFSLPSACHRAALSETGRRSVLNRPAFTAQARITSITIRITIPGTDQELYRCMARRDVDLTVGNILEAIAKELRWYMDITTMNSISVFISDSDIRNHRHRRLSTVKECTKDFRLDSEAQSAIDKEEFLIRRVDALKGHVLFAGLERFEDEPNVWNVKLEHLSRYGNV</sequence>
<organism evidence="2 3">
    <name type="scientific">Mycena belliarum</name>
    <dbReference type="NCBI Taxonomy" id="1033014"/>
    <lineage>
        <taxon>Eukaryota</taxon>
        <taxon>Fungi</taxon>
        <taxon>Dikarya</taxon>
        <taxon>Basidiomycota</taxon>
        <taxon>Agaricomycotina</taxon>
        <taxon>Agaricomycetes</taxon>
        <taxon>Agaricomycetidae</taxon>
        <taxon>Agaricales</taxon>
        <taxon>Marasmiineae</taxon>
        <taxon>Mycenaceae</taxon>
        <taxon>Mycena</taxon>
    </lineage>
</organism>
<evidence type="ECO:0000313" key="3">
    <source>
        <dbReference type="Proteomes" id="UP001222325"/>
    </source>
</evidence>
<keyword evidence="3" id="KW-1185">Reference proteome</keyword>
<proteinExistence type="predicted"/>
<gene>
    <name evidence="2" type="ORF">B0H15DRAFT_804730</name>
</gene>
<evidence type="ECO:0000259" key="1">
    <source>
        <dbReference type="Pfam" id="PF20415"/>
    </source>
</evidence>
<feature type="domain" description="DUF6699" evidence="1">
    <location>
        <begin position="38"/>
        <end position="175"/>
    </location>
</feature>
<dbReference type="Proteomes" id="UP001222325">
    <property type="component" value="Unassembled WGS sequence"/>
</dbReference>
<name>A0AAD6TVC7_9AGAR</name>
<accession>A0AAD6TVC7</accession>
<dbReference type="EMBL" id="JARJCN010000064">
    <property type="protein sequence ID" value="KAJ7078714.1"/>
    <property type="molecule type" value="Genomic_DNA"/>
</dbReference>